<sequence length="213" mass="24974">MDEKRVYITMYIKFAQKVLSLLSLKYASQKSVETYLYMFLYFGLGLRRNVTTLSLSQFDAKNLRFYPRPYAIYNDSPLYMIVPRHLVDIIVLYTRRFKIGLDQPLFRDIERPSVYERKIFEITGILPQDLVNACIATMIEYSKNPKQVARLLYLNKVYLDFIVRKLGFKLTNDFKLMTADGRILEPSPEVLHPFLYLAKKTKQQQEQGAGSLA</sequence>
<proteinExistence type="predicted"/>
<organism evidence="1">
    <name type="scientific">Acidianus two-tailed phage variant 1</name>
    <dbReference type="NCBI Taxonomy" id="1898550"/>
    <lineage>
        <taxon>Viruses</taxon>
        <taxon>Viruses incertae sedis</taxon>
        <taxon>Bicaudaviridae</taxon>
        <taxon>Bicaudavirus</taxon>
        <taxon>Acidianus two-tailed virus</taxon>
    </lineage>
</organism>
<protein>
    <submittedName>
        <fullName evidence="1">Uncharacterized protein</fullName>
    </submittedName>
</protein>
<reference evidence="1" key="1">
    <citation type="submission" date="2016-07" db="EMBL/GenBank/DDBJ databases">
        <authorList>
            <person name="Vestergaard G."/>
            <person name="Garrett R.A."/>
        </authorList>
    </citation>
    <scope>NUCLEOTIDE SEQUENCE [LARGE SCALE GENOMIC DNA]</scope>
    <source>
        <strain evidence="1">ATV.v1</strain>
    </source>
</reference>
<evidence type="ECO:0000313" key="1">
    <source>
        <dbReference type="EMBL" id="AON96534.1"/>
    </source>
</evidence>
<dbReference type="Proteomes" id="UP000225139">
    <property type="component" value="Segment"/>
</dbReference>
<accession>A0A1C9EGC0</accession>
<dbReference type="EMBL" id="KX607102">
    <property type="protein sequence ID" value="AON96534.1"/>
    <property type="molecule type" value="Genomic_DNA"/>
</dbReference>
<name>A0A1C9EGC0_ATV</name>